<geneLocation type="mitochondrion" evidence="11"/>
<dbReference type="InterPro" id="IPR023211">
    <property type="entry name" value="DNA_pol_palm_dom_sf"/>
</dbReference>
<dbReference type="GO" id="GO:0006260">
    <property type="term" value="P:DNA replication"/>
    <property type="evidence" value="ECO:0007669"/>
    <property type="project" value="UniProtKB-KW"/>
</dbReference>
<dbReference type="GeneID" id="42894852"/>
<keyword evidence="3" id="KW-0808">Transferase</keyword>
<dbReference type="InterPro" id="IPR043502">
    <property type="entry name" value="DNA/RNA_pol_sf"/>
</dbReference>
<keyword evidence="6" id="KW-0239">DNA-directed DNA polymerase</keyword>
<accession>A0A649WI35</accession>
<keyword evidence="5" id="KW-0235">DNA replication</keyword>
<evidence type="ECO:0000256" key="3">
    <source>
        <dbReference type="ARBA" id="ARBA00022679"/>
    </source>
</evidence>
<dbReference type="Pfam" id="PF03175">
    <property type="entry name" value="DNA_pol_B_2"/>
    <property type="match status" value="2"/>
</dbReference>
<keyword evidence="9" id="KW-0472">Membrane</keyword>
<evidence type="ECO:0000256" key="6">
    <source>
        <dbReference type="ARBA" id="ARBA00022932"/>
    </source>
</evidence>
<feature type="transmembrane region" description="Helical" evidence="9">
    <location>
        <begin position="57"/>
        <end position="79"/>
    </location>
</feature>
<reference evidence="11" key="1">
    <citation type="submission" date="2019-10" db="EMBL/GenBank/DDBJ databases">
        <title>The complete mitochondrial genome of a wild toxic mushroom, Russula subnigricans.</title>
        <authorList>
            <person name="Yu F."/>
        </authorList>
    </citation>
    <scope>NUCLEOTIDE SEQUENCE</scope>
    <source>
        <strain evidence="11">CX24</strain>
    </source>
</reference>
<evidence type="ECO:0000256" key="8">
    <source>
        <dbReference type="ARBA" id="ARBA00049244"/>
    </source>
</evidence>
<evidence type="ECO:0000256" key="4">
    <source>
        <dbReference type="ARBA" id="ARBA00022695"/>
    </source>
</evidence>
<evidence type="ECO:0000256" key="5">
    <source>
        <dbReference type="ARBA" id="ARBA00022705"/>
    </source>
</evidence>
<gene>
    <name evidence="11" type="primary">orf612</name>
</gene>
<dbReference type="Gene3D" id="3.90.1600.10">
    <property type="entry name" value="Palm domain of DNA polymerase"/>
    <property type="match status" value="1"/>
</dbReference>
<evidence type="ECO:0000313" key="11">
    <source>
        <dbReference type="EMBL" id="QGK88099.1"/>
    </source>
</evidence>
<feature type="domain" description="DNA-directed DNA polymerase family B mitochondria/virus" evidence="10">
    <location>
        <begin position="468"/>
        <end position="612"/>
    </location>
</feature>
<dbReference type="SUPFAM" id="SSF53098">
    <property type="entry name" value="Ribonuclease H-like"/>
    <property type="match status" value="1"/>
</dbReference>
<proteinExistence type="inferred from homology"/>
<evidence type="ECO:0000256" key="1">
    <source>
        <dbReference type="ARBA" id="ARBA00005755"/>
    </source>
</evidence>
<feature type="domain" description="DNA-directed DNA polymerase family B mitochondria/virus" evidence="10">
    <location>
        <begin position="373"/>
        <end position="447"/>
    </location>
</feature>
<dbReference type="InterPro" id="IPR004868">
    <property type="entry name" value="DNA-dir_DNA_pol_B_mt/vir"/>
</dbReference>
<evidence type="ECO:0000259" key="10">
    <source>
        <dbReference type="Pfam" id="PF03175"/>
    </source>
</evidence>
<organism evidence="11">
    <name type="scientific">Russula subnigricans</name>
    <dbReference type="NCBI Taxonomy" id="258989"/>
    <lineage>
        <taxon>Eukaryota</taxon>
        <taxon>Fungi</taxon>
        <taxon>Dikarya</taxon>
        <taxon>Basidiomycota</taxon>
        <taxon>Agaricomycotina</taxon>
        <taxon>Agaricomycetes</taxon>
        <taxon>Russulales</taxon>
        <taxon>Russulaceae</taxon>
        <taxon>Russula</taxon>
    </lineage>
</organism>
<dbReference type="AlphaFoldDB" id="A0A649WI35"/>
<keyword evidence="7" id="KW-0238">DNA-binding</keyword>
<dbReference type="GO" id="GO:0000166">
    <property type="term" value="F:nucleotide binding"/>
    <property type="evidence" value="ECO:0007669"/>
    <property type="project" value="InterPro"/>
</dbReference>
<dbReference type="PANTHER" id="PTHR33568:SF3">
    <property type="entry name" value="DNA-DIRECTED DNA POLYMERASE"/>
    <property type="match status" value="1"/>
</dbReference>
<evidence type="ECO:0000256" key="2">
    <source>
        <dbReference type="ARBA" id="ARBA00012417"/>
    </source>
</evidence>
<keyword evidence="9" id="KW-1133">Transmembrane helix</keyword>
<dbReference type="GO" id="GO:0003887">
    <property type="term" value="F:DNA-directed DNA polymerase activity"/>
    <property type="evidence" value="ECO:0007669"/>
    <property type="project" value="UniProtKB-KW"/>
</dbReference>
<dbReference type="InterPro" id="IPR012337">
    <property type="entry name" value="RNaseH-like_sf"/>
</dbReference>
<sequence length="612" mass="71432">MFKVFLITFLVAIALPSVIVLITSKLLNNLALLTILSINIISLVLMVFNIQSIGWNIYTFSLIFILINNIFLSLLRFSIENLFFNNTIKEILIKFLSIYIKILYIYPNYILRRVFTIGNEILNIFNNRVNNVLYNLLVVEPLKLLNKQYDEKNKNTIFTFENNQLLDHKNLFASLFTALTLEAEFLKIGKKIMIVSISTEDRTFYIHKNIIVDENTSVYNYLEKIKNNIQTFYESGYPISTFNILQVKLWDYDYKGRKKISTNNSIYKFKRSFHTSCLNNKNTNINLNVIKPLKKPKNINKITIATIDIETIEFNNYQLPISISFSYIFNNEMFTIFKLIDYNLLLKNPNQAVKLLWLNFMEEINKLNLQRCVIFSHNLGSFDGYFLFKGVLELPEIDISKVNSIIDDLHRFISIDITWKDSKFIFKDSFRIFPVSLQELCKLFGVDGKLHVYNPLFNKISLFENNILLNQFIQYSKQDSISLLNALTKAQDIYIKEHKVDIATIWSTSTLSLKIFRQNFLDINIPILTNELDNIIRLSYIGGSTDYYYKYGENLKHYDVNSLYPKAMCNPMPIEFLGEVDGTKVELNNVFGFAEAKITTPNNIQIPLLPLK</sequence>
<comment type="catalytic activity">
    <reaction evidence="8">
        <text>DNA(n) + a 2'-deoxyribonucleoside 5'-triphosphate = DNA(n+1) + diphosphate</text>
        <dbReference type="Rhea" id="RHEA:22508"/>
        <dbReference type="Rhea" id="RHEA-COMP:17339"/>
        <dbReference type="Rhea" id="RHEA-COMP:17340"/>
        <dbReference type="ChEBI" id="CHEBI:33019"/>
        <dbReference type="ChEBI" id="CHEBI:61560"/>
        <dbReference type="ChEBI" id="CHEBI:173112"/>
        <dbReference type="EC" id="2.7.7.7"/>
    </reaction>
</comment>
<dbReference type="GO" id="GO:0003677">
    <property type="term" value="F:DNA binding"/>
    <property type="evidence" value="ECO:0007669"/>
    <property type="project" value="UniProtKB-KW"/>
</dbReference>
<comment type="similarity">
    <text evidence="1">Belongs to the DNA polymerase type-B family.</text>
</comment>
<dbReference type="PANTHER" id="PTHR33568">
    <property type="entry name" value="DNA POLYMERASE"/>
    <property type="match status" value="1"/>
</dbReference>
<feature type="transmembrane region" description="Helical" evidence="9">
    <location>
        <begin position="91"/>
        <end position="111"/>
    </location>
</feature>
<evidence type="ECO:0000256" key="9">
    <source>
        <dbReference type="SAM" id="Phobius"/>
    </source>
</evidence>
<keyword evidence="11" id="KW-0496">Mitochondrion</keyword>
<protein>
    <recommendedName>
        <fullName evidence="2">DNA-directed DNA polymerase</fullName>
        <ecNumber evidence="2">2.7.7.7</ecNumber>
    </recommendedName>
</protein>
<feature type="transmembrane region" description="Helical" evidence="9">
    <location>
        <begin position="30"/>
        <end position="50"/>
    </location>
</feature>
<dbReference type="EMBL" id="MN565028">
    <property type="protein sequence ID" value="QGK88099.1"/>
    <property type="molecule type" value="Genomic_DNA"/>
</dbReference>
<evidence type="ECO:0000256" key="7">
    <source>
        <dbReference type="ARBA" id="ARBA00023125"/>
    </source>
</evidence>
<dbReference type="EC" id="2.7.7.7" evidence="2"/>
<name>A0A649WI35_9AGAM</name>
<keyword evidence="4" id="KW-0548">Nucleotidyltransferase</keyword>
<dbReference type="SUPFAM" id="SSF56672">
    <property type="entry name" value="DNA/RNA polymerases"/>
    <property type="match status" value="1"/>
</dbReference>
<dbReference type="RefSeq" id="YP_009715293.1">
    <property type="nucleotide sequence ID" value="NC_045293.1"/>
</dbReference>
<keyword evidence="9" id="KW-0812">Transmembrane</keyword>